<dbReference type="PANTHER" id="PTHR37535:SF2">
    <property type="entry name" value="FINGER DOMAIN PROTEIN, PUTATIVE (AFU_ORTHOLOGUE AFUA_6G09300)-RELATED"/>
    <property type="match status" value="1"/>
</dbReference>
<dbReference type="Pfam" id="PF11917">
    <property type="entry name" value="DUF3435"/>
    <property type="match status" value="1"/>
</dbReference>
<reference evidence="2 3" key="1">
    <citation type="submission" date="2019-04" db="EMBL/GenBank/DDBJ databases">
        <title>Fungal friends and foes A comparative genomics study of 23 Aspergillus species from section Flavi.</title>
        <authorList>
            <consortium name="DOE Joint Genome Institute"/>
            <person name="Kjaerbolling I."/>
            <person name="Vesth T.C."/>
            <person name="Frisvad J.C."/>
            <person name="Nybo J.L."/>
            <person name="Theobald S."/>
            <person name="Kildgaard S."/>
            <person name="Petersen T.I."/>
            <person name="Kuo A."/>
            <person name="Sato A."/>
            <person name="Lyhne E.K."/>
            <person name="Kogle M.E."/>
            <person name="Wiebenga A."/>
            <person name="Kun R.S."/>
            <person name="Lubbers R.J."/>
            <person name="Makela M.R."/>
            <person name="Barry K."/>
            <person name="Chovatia M."/>
            <person name="Clum A."/>
            <person name="Daum C."/>
            <person name="Haridas S."/>
            <person name="He G."/>
            <person name="LaButti K."/>
            <person name="Lipzen A."/>
            <person name="Mondo S."/>
            <person name="Pangilinan J."/>
            <person name="Riley R."/>
            <person name="Salamov A."/>
            <person name="Simmons B.A."/>
            <person name="Magnuson J.K."/>
            <person name="Henrissat B."/>
            <person name="Mortensen U.H."/>
            <person name="Larsen T.O."/>
            <person name="De vries R.P."/>
            <person name="Grigoriev I.V."/>
            <person name="Machida M."/>
            <person name="Baker S.E."/>
            <person name="Andersen M.R."/>
        </authorList>
    </citation>
    <scope>NUCLEOTIDE SEQUENCE [LARGE SCALE GENOMIC DNA]</scope>
    <source>
        <strain evidence="2 3">CBS 126849</strain>
    </source>
</reference>
<protein>
    <submittedName>
        <fullName evidence="2">Uncharacterized protein</fullName>
    </submittedName>
</protein>
<sequence length="393" mass="45060">MRHSTRAAESDNNSDSGTDVPDVFSDDRNDNSSDSGSEANSDNDGFDNSDADSIIDDGEAQEFSAEHYLQEAECFDVSRLRQKRYSPRTQEKLDKAREYWECMIRWNAFTGWQTRRRQCDRRWGKKGRKSPGIKYKSSLETFWKWWHLVYKAEIGQGLSKDTTVKILDVLAIIAEEKKLRLGRRPKATMYIEDVAEFARVLLSTTEMTFECGWLRVQVLLYCQLAAITGSRPGALLNLRYRDLLLTLIRDPEGGRPRLFVYLTPEFTKTFLGEKEPNTFPIPEIIFDPSLVLSPHVFLLGMLFRIKAFKSFSTNGPVLDCPENLYAVGVLGGLGQQELKLKDEILNQFVFCQAVCEADGFRIALEEQLTDGFLRYRMRRGGEITGFEQVTKPY</sequence>
<name>A0A5N6E5Z6_9EURO</name>
<keyword evidence="3" id="KW-1185">Reference proteome</keyword>
<dbReference type="EMBL" id="ML733751">
    <property type="protein sequence ID" value="KAB8212991.1"/>
    <property type="molecule type" value="Genomic_DNA"/>
</dbReference>
<dbReference type="PANTHER" id="PTHR37535">
    <property type="entry name" value="FLUG DOMAIN PROTEIN"/>
    <property type="match status" value="1"/>
</dbReference>
<dbReference type="AlphaFoldDB" id="A0A5N6E5Z6"/>
<organism evidence="2 3">
    <name type="scientific">Aspergillus novoparasiticus</name>
    <dbReference type="NCBI Taxonomy" id="986946"/>
    <lineage>
        <taxon>Eukaryota</taxon>
        <taxon>Fungi</taxon>
        <taxon>Dikarya</taxon>
        <taxon>Ascomycota</taxon>
        <taxon>Pezizomycotina</taxon>
        <taxon>Eurotiomycetes</taxon>
        <taxon>Eurotiomycetidae</taxon>
        <taxon>Eurotiales</taxon>
        <taxon>Aspergillaceae</taxon>
        <taxon>Aspergillus</taxon>
        <taxon>Aspergillus subgen. Circumdati</taxon>
    </lineage>
</organism>
<accession>A0A5N6E5Z6</accession>
<evidence type="ECO:0000313" key="2">
    <source>
        <dbReference type="EMBL" id="KAB8212991.1"/>
    </source>
</evidence>
<dbReference type="InterPro" id="IPR021842">
    <property type="entry name" value="DUF3435"/>
</dbReference>
<proteinExistence type="predicted"/>
<evidence type="ECO:0000313" key="3">
    <source>
        <dbReference type="Proteomes" id="UP000326799"/>
    </source>
</evidence>
<gene>
    <name evidence="2" type="ORF">BDV33DRAFT_210635</name>
</gene>
<feature type="region of interest" description="Disordered" evidence="1">
    <location>
        <begin position="1"/>
        <end position="54"/>
    </location>
</feature>
<dbReference type="Proteomes" id="UP000326799">
    <property type="component" value="Unassembled WGS sequence"/>
</dbReference>
<feature type="compositionally biased region" description="Acidic residues" evidence="1">
    <location>
        <begin position="44"/>
        <end position="54"/>
    </location>
</feature>
<evidence type="ECO:0000256" key="1">
    <source>
        <dbReference type="SAM" id="MobiDB-lite"/>
    </source>
</evidence>
<feature type="non-terminal residue" evidence="2">
    <location>
        <position position="393"/>
    </location>
</feature>